<dbReference type="AlphaFoldDB" id="A0A9P4LSM1"/>
<evidence type="ECO:0000313" key="2">
    <source>
        <dbReference type="EMBL" id="KAF2036573.1"/>
    </source>
</evidence>
<name>A0A9P4LSM1_9PLEO</name>
<gene>
    <name evidence="2" type="ORF">EK21DRAFT_17710</name>
</gene>
<keyword evidence="3" id="KW-1185">Reference proteome</keyword>
<dbReference type="InterPro" id="IPR010730">
    <property type="entry name" value="HET"/>
</dbReference>
<dbReference type="Proteomes" id="UP000799777">
    <property type="component" value="Unassembled WGS sequence"/>
</dbReference>
<feature type="non-terminal residue" evidence="2">
    <location>
        <position position="89"/>
    </location>
</feature>
<protein>
    <submittedName>
        <fullName evidence="2">Heterokaryon incompatibility</fullName>
    </submittedName>
</protein>
<comment type="caution">
    <text evidence="2">The sequence shown here is derived from an EMBL/GenBank/DDBJ whole genome shotgun (WGS) entry which is preliminary data.</text>
</comment>
<evidence type="ECO:0000313" key="3">
    <source>
        <dbReference type="Proteomes" id="UP000799777"/>
    </source>
</evidence>
<organism evidence="2 3">
    <name type="scientific">Setomelanomma holmii</name>
    <dbReference type="NCBI Taxonomy" id="210430"/>
    <lineage>
        <taxon>Eukaryota</taxon>
        <taxon>Fungi</taxon>
        <taxon>Dikarya</taxon>
        <taxon>Ascomycota</taxon>
        <taxon>Pezizomycotina</taxon>
        <taxon>Dothideomycetes</taxon>
        <taxon>Pleosporomycetidae</taxon>
        <taxon>Pleosporales</taxon>
        <taxon>Pleosporineae</taxon>
        <taxon>Phaeosphaeriaceae</taxon>
        <taxon>Setomelanomma</taxon>
    </lineage>
</organism>
<accession>A0A9P4LSM1</accession>
<feature type="domain" description="Heterokaryon incompatibility" evidence="1">
    <location>
        <begin position="7"/>
        <end position="89"/>
    </location>
</feature>
<feature type="non-terminal residue" evidence="2">
    <location>
        <position position="1"/>
    </location>
</feature>
<reference evidence="2" key="1">
    <citation type="journal article" date="2020" name="Stud. Mycol.">
        <title>101 Dothideomycetes genomes: a test case for predicting lifestyles and emergence of pathogens.</title>
        <authorList>
            <person name="Haridas S."/>
            <person name="Albert R."/>
            <person name="Binder M."/>
            <person name="Bloem J."/>
            <person name="Labutti K."/>
            <person name="Salamov A."/>
            <person name="Andreopoulos B."/>
            <person name="Baker S."/>
            <person name="Barry K."/>
            <person name="Bills G."/>
            <person name="Bluhm B."/>
            <person name="Cannon C."/>
            <person name="Castanera R."/>
            <person name="Culley D."/>
            <person name="Daum C."/>
            <person name="Ezra D."/>
            <person name="Gonzalez J."/>
            <person name="Henrissat B."/>
            <person name="Kuo A."/>
            <person name="Liang C."/>
            <person name="Lipzen A."/>
            <person name="Lutzoni F."/>
            <person name="Magnuson J."/>
            <person name="Mondo S."/>
            <person name="Nolan M."/>
            <person name="Ohm R."/>
            <person name="Pangilinan J."/>
            <person name="Park H.-J."/>
            <person name="Ramirez L."/>
            <person name="Alfaro M."/>
            <person name="Sun H."/>
            <person name="Tritt A."/>
            <person name="Yoshinaga Y."/>
            <person name="Zwiers L.-H."/>
            <person name="Turgeon B."/>
            <person name="Goodwin S."/>
            <person name="Spatafora J."/>
            <person name="Crous P."/>
            <person name="Grigoriev I."/>
        </authorList>
    </citation>
    <scope>NUCLEOTIDE SEQUENCE</scope>
    <source>
        <strain evidence="2">CBS 110217</strain>
    </source>
</reference>
<dbReference type="OrthoDB" id="2288928at2759"/>
<dbReference type="InterPro" id="IPR052895">
    <property type="entry name" value="HetReg/Transcr_Mod"/>
</dbReference>
<dbReference type="PANTHER" id="PTHR24148:SF64">
    <property type="entry name" value="HETEROKARYON INCOMPATIBILITY DOMAIN-CONTAINING PROTEIN"/>
    <property type="match status" value="1"/>
</dbReference>
<dbReference type="PANTHER" id="PTHR24148">
    <property type="entry name" value="ANKYRIN REPEAT DOMAIN-CONTAINING PROTEIN 39 HOMOLOG-RELATED"/>
    <property type="match status" value="1"/>
</dbReference>
<sequence length="89" mass="10253">RLCQGHYEALSYVWGLPNFEFLLALENGILLITESLNDALRRLRYPQRSRRIWVDVACINQGDSKERSAQVLRMGTTYEQAAVVVIWLG</sequence>
<proteinExistence type="predicted"/>
<evidence type="ECO:0000259" key="1">
    <source>
        <dbReference type="Pfam" id="PF06985"/>
    </source>
</evidence>
<dbReference type="EMBL" id="ML978154">
    <property type="protein sequence ID" value="KAF2036573.1"/>
    <property type="molecule type" value="Genomic_DNA"/>
</dbReference>
<dbReference type="Pfam" id="PF06985">
    <property type="entry name" value="HET"/>
    <property type="match status" value="1"/>
</dbReference>